<comment type="caution">
    <text evidence="3">The sequence shown here is derived from an EMBL/GenBank/DDBJ whole genome shotgun (WGS) entry which is preliminary data.</text>
</comment>
<feature type="chain" id="PRO_5042854438" evidence="2">
    <location>
        <begin position="18"/>
        <end position="110"/>
    </location>
</feature>
<dbReference type="EMBL" id="MU853246">
    <property type="protein sequence ID" value="KAK4119679.1"/>
    <property type="molecule type" value="Genomic_DNA"/>
</dbReference>
<organism evidence="3 4">
    <name type="scientific">Parathielavia appendiculata</name>
    <dbReference type="NCBI Taxonomy" id="2587402"/>
    <lineage>
        <taxon>Eukaryota</taxon>
        <taxon>Fungi</taxon>
        <taxon>Dikarya</taxon>
        <taxon>Ascomycota</taxon>
        <taxon>Pezizomycotina</taxon>
        <taxon>Sordariomycetes</taxon>
        <taxon>Sordariomycetidae</taxon>
        <taxon>Sordariales</taxon>
        <taxon>Chaetomiaceae</taxon>
        <taxon>Parathielavia</taxon>
    </lineage>
</organism>
<accession>A0AAN6Z0P0</accession>
<feature type="compositionally biased region" description="Basic residues" evidence="1">
    <location>
        <begin position="60"/>
        <end position="78"/>
    </location>
</feature>
<feature type="compositionally biased region" description="Basic and acidic residues" evidence="1">
    <location>
        <begin position="48"/>
        <end position="59"/>
    </location>
</feature>
<evidence type="ECO:0000313" key="4">
    <source>
        <dbReference type="Proteomes" id="UP001302602"/>
    </source>
</evidence>
<protein>
    <submittedName>
        <fullName evidence="3">Uncharacterized protein</fullName>
    </submittedName>
</protein>
<evidence type="ECO:0000256" key="2">
    <source>
        <dbReference type="SAM" id="SignalP"/>
    </source>
</evidence>
<dbReference type="AlphaFoldDB" id="A0AAN6Z0P0"/>
<dbReference type="GeneID" id="87830611"/>
<reference evidence="3" key="1">
    <citation type="journal article" date="2023" name="Mol. Phylogenet. Evol.">
        <title>Genome-scale phylogeny and comparative genomics of the fungal order Sordariales.</title>
        <authorList>
            <person name="Hensen N."/>
            <person name="Bonometti L."/>
            <person name="Westerberg I."/>
            <person name="Brannstrom I.O."/>
            <person name="Guillou S."/>
            <person name="Cros-Aarteil S."/>
            <person name="Calhoun S."/>
            <person name="Haridas S."/>
            <person name="Kuo A."/>
            <person name="Mondo S."/>
            <person name="Pangilinan J."/>
            <person name="Riley R."/>
            <person name="LaButti K."/>
            <person name="Andreopoulos B."/>
            <person name="Lipzen A."/>
            <person name="Chen C."/>
            <person name="Yan M."/>
            <person name="Daum C."/>
            <person name="Ng V."/>
            <person name="Clum A."/>
            <person name="Steindorff A."/>
            <person name="Ohm R.A."/>
            <person name="Martin F."/>
            <person name="Silar P."/>
            <person name="Natvig D.O."/>
            <person name="Lalanne C."/>
            <person name="Gautier V."/>
            <person name="Ament-Velasquez S.L."/>
            <person name="Kruys A."/>
            <person name="Hutchinson M.I."/>
            <person name="Powell A.J."/>
            <person name="Barry K."/>
            <person name="Miller A.N."/>
            <person name="Grigoriev I.V."/>
            <person name="Debuchy R."/>
            <person name="Gladieux P."/>
            <person name="Hiltunen Thoren M."/>
            <person name="Johannesson H."/>
        </authorList>
    </citation>
    <scope>NUCLEOTIDE SEQUENCE</scope>
    <source>
        <strain evidence="3">CBS 731.68</strain>
    </source>
</reference>
<evidence type="ECO:0000256" key="1">
    <source>
        <dbReference type="SAM" id="MobiDB-lite"/>
    </source>
</evidence>
<feature type="signal peptide" evidence="2">
    <location>
        <begin position="1"/>
        <end position="17"/>
    </location>
</feature>
<dbReference type="RefSeq" id="XP_062643452.1">
    <property type="nucleotide sequence ID" value="XM_062793842.1"/>
</dbReference>
<feature type="region of interest" description="Disordered" evidence="1">
    <location>
        <begin position="38"/>
        <end position="85"/>
    </location>
</feature>
<name>A0AAN6Z0P0_9PEZI</name>
<keyword evidence="2" id="KW-0732">Signal</keyword>
<evidence type="ECO:0000313" key="3">
    <source>
        <dbReference type="EMBL" id="KAK4119679.1"/>
    </source>
</evidence>
<gene>
    <name evidence="3" type="ORF">N657DRAFT_649995</name>
</gene>
<reference evidence="3" key="2">
    <citation type="submission" date="2023-05" db="EMBL/GenBank/DDBJ databases">
        <authorList>
            <consortium name="Lawrence Berkeley National Laboratory"/>
            <person name="Steindorff A."/>
            <person name="Hensen N."/>
            <person name="Bonometti L."/>
            <person name="Westerberg I."/>
            <person name="Brannstrom I.O."/>
            <person name="Guillou S."/>
            <person name="Cros-Aarteil S."/>
            <person name="Calhoun S."/>
            <person name="Haridas S."/>
            <person name="Kuo A."/>
            <person name="Mondo S."/>
            <person name="Pangilinan J."/>
            <person name="Riley R."/>
            <person name="Labutti K."/>
            <person name="Andreopoulos B."/>
            <person name="Lipzen A."/>
            <person name="Chen C."/>
            <person name="Yanf M."/>
            <person name="Daum C."/>
            <person name="Ng V."/>
            <person name="Clum A."/>
            <person name="Ohm R."/>
            <person name="Martin F."/>
            <person name="Silar P."/>
            <person name="Natvig D."/>
            <person name="Lalanne C."/>
            <person name="Gautier V."/>
            <person name="Ament-Velasquez S.L."/>
            <person name="Kruys A."/>
            <person name="Hutchinson M.I."/>
            <person name="Powell A.J."/>
            <person name="Barry K."/>
            <person name="Miller A.N."/>
            <person name="Grigoriev I.V."/>
            <person name="Debuchy R."/>
            <person name="Gladieux P."/>
            <person name="Thoren M.H."/>
            <person name="Johannesson H."/>
        </authorList>
    </citation>
    <scope>NUCLEOTIDE SEQUENCE</scope>
    <source>
        <strain evidence="3">CBS 731.68</strain>
    </source>
</reference>
<proteinExistence type="predicted"/>
<sequence length="110" mass="11837">MKYATVIFSLLMAVVLAASLNNAGPGVVARDKIEGEVSEYSEHHHRTNGTEHEDMDGLEKRKKRKWGSPGTSHHHNKQHNTTSDATSLMKVNMGVLVAGMAGAGVGAIFL</sequence>
<dbReference type="Proteomes" id="UP001302602">
    <property type="component" value="Unassembled WGS sequence"/>
</dbReference>
<keyword evidence="4" id="KW-1185">Reference proteome</keyword>